<dbReference type="RefSeq" id="WP_086742674.1">
    <property type="nucleotide sequence ID" value="NZ_MWPV01000001.1"/>
</dbReference>
<dbReference type="Pfam" id="PF00717">
    <property type="entry name" value="Peptidase_S24"/>
    <property type="match status" value="1"/>
</dbReference>
<dbReference type="CDD" id="cd06529">
    <property type="entry name" value="S24_LexA-like"/>
    <property type="match status" value="1"/>
</dbReference>
<gene>
    <name evidence="2" type="ORF">B1199_03150</name>
</gene>
<dbReference type="InterPro" id="IPR050077">
    <property type="entry name" value="LexA_repressor"/>
</dbReference>
<evidence type="ECO:0000313" key="3">
    <source>
        <dbReference type="Proteomes" id="UP000194841"/>
    </source>
</evidence>
<reference evidence="2 3" key="1">
    <citation type="submission" date="2017-02" db="EMBL/GenBank/DDBJ databases">
        <title>Pseudoalteromonas ulvae TC14 Genome.</title>
        <authorList>
            <person name="Molmeret M."/>
        </authorList>
    </citation>
    <scope>NUCLEOTIDE SEQUENCE [LARGE SCALE GENOMIC DNA]</scope>
    <source>
        <strain evidence="2">TC14</strain>
    </source>
</reference>
<name>A0A244CUL4_PSEDV</name>
<dbReference type="SUPFAM" id="SSF51306">
    <property type="entry name" value="LexA/Signal peptidase"/>
    <property type="match status" value="1"/>
</dbReference>
<dbReference type="InterPro" id="IPR015927">
    <property type="entry name" value="Peptidase_S24_S26A/B/C"/>
</dbReference>
<keyword evidence="3" id="KW-1185">Reference proteome</keyword>
<dbReference type="Proteomes" id="UP000194841">
    <property type="component" value="Unassembled WGS sequence"/>
</dbReference>
<dbReference type="EMBL" id="MWPV01000001">
    <property type="protein sequence ID" value="OUL59281.1"/>
    <property type="molecule type" value="Genomic_DNA"/>
</dbReference>
<dbReference type="Gene3D" id="2.10.109.10">
    <property type="entry name" value="Umud Fragment, subunit A"/>
    <property type="match status" value="1"/>
</dbReference>
<accession>A0A244CUL4</accession>
<dbReference type="OrthoDB" id="9787787at2"/>
<dbReference type="InterPro" id="IPR039418">
    <property type="entry name" value="LexA-like"/>
</dbReference>
<sequence>MQSSNIITLDNCQNACEYIALNKTIEQLIVDHPNATFYGFASGNSMENAGIFDGDLLIIDRAADCDTGDIIVALYNGAFVCKIIDKYKRLLISASAAYPAIYIKNSDEFCIEGVVTRSIRLFKKPSLTI</sequence>
<dbReference type="PANTHER" id="PTHR33516">
    <property type="entry name" value="LEXA REPRESSOR"/>
    <property type="match status" value="1"/>
</dbReference>
<proteinExistence type="predicted"/>
<dbReference type="PANTHER" id="PTHR33516:SF2">
    <property type="entry name" value="LEXA REPRESSOR-RELATED"/>
    <property type="match status" value="1"/>
</dbReference>
<evidence type="ECO:0000313" key="2">
    <source>
        <dbReference type="EMBL" id="OUL59281.1"/>
    </source>
</evidence>
<dbReference type="InterPro" id="IPR036286">
    <property type="entry name" value="LexA/Signal_pep-like_sf"/>
</dbReference>
<feature type="domain" description="Peptidase S24/S26A/S26B/S26C" evidence="1">
    <location>
        <begin position="17"/>
        <end position="115"/>
    </location>
</feature>
<dbReference type="AlphaFoldDB" id="A0A244CUL4"/>
<protein>
    <submittedName>
        <fullName evidence="2">Peptidase</fullName>
    </submittedName>
</protein>
<comment type="caution">
    <text evidence="2">The sequence shown here is derived from an EMBL/GenBank/DDBJ whole genome shotgun (WGS) entry which is preliminary data.</text>
</comment>
<organism evidence="2 3">
    <name type="scientific">Pseudoalteromonas ulvae</name>
    <dbReference type="NCBI Taxonomy" id="107327"/>
    <lineage>
        <taxon>Bacteria</taxon>
        <taxon>Pseudomonadati</taxon>
        <taxon>Pseudomonadota</taxon>
        <taxon>Gammaproteobacteria</taxon>
        <taxon>Alteromonadales</taxon>
        <taxon>Pseudoalteromonadaceae</taxon>
        <taxon>Pseudoalteromonas</taxon>
    </lineage>
</organism>
<evidence type="ECO:0000259" key="1">
    <source>
        <dbReference type="Pfam" id="PF00717"/>
    </source>
</evidence>